<proteinExistence type="predicted"/>
<reference evidence="1" key="1">
    <citation type="submission" date="2018-06" db="EMBL/GenBank/DDBJ databases">
        <authorList>
            <person name="Zhirakovskaya E."/>
        </authorList>
    </citation>
    <scope>NUCLEOTIDE SEQUENCE</scope>
</reference>
<dbReference type="Gene3D" id="3.30.470.20">
    <property type="entry name" value="ATP-grasp fold, B domain"/>
    <property type="match status" value="1"/>
</dbReference>
<dbReference type="SUPFAM" id="SSF56059">
    <property type="entry name" value="Glutathione synthetase ATP-binding domain-like"/>
    <property type="match status" value="1"/>
</dbReference>
<evidence type="ECO:0008006" key="2">
    <source>
        <dbReference type="Google" id="ProtNLM"/>
    </source>
</evidence>
<protein>
    <recommendedName>
        <fullName evidence="2">ATP-grasp domain-containing protein</fullName>
    </recommendedName>
</protein>
<evidence type="ECO:0000313" key="1">
    <source>
        <dbReference type="EMBL" id="VAW72257.1"/>
    </source>
</evidence>
<gene>
    <name evidence="1" type="ORF">MNBD_GAMMA12-1676</name>
</gene>
<sequence>MKFLLIGNPENRRISAFVEALKSEGLENPIILSHQELIQAPELLYQYKDLDLTVRIDSVGENSEVERLLLYQGHAEAALSSAQSISPERLNLREVRYGELFCPRQYHCGYEQYLYKLQKIFDEIPHWNLLNTPAAIKELFDKRLTSQKYHQAGIPVPDSIVQINTAEKIDIEVSNSSSIDARKNSNVGISTNAIYPWNPDDLRRAMHKNYWGTVFIKLSCGSSASGLAIYSYKQGGNERMITTMMVRNGRIFNSLKMQIITGRKKIDYLISFLLNEGSIIERSIPKMRLHGDYIDCRVLMIDKEPCFTVVRQSKYPVTNLHLGGQRGDLELLMQQVGTNAWDSAMESCRNVASLHKSFQLGVDLMFERDFNQHRILESNAFGDLLPRLTKEGKSVYAYQISRLLKKYSL</sequence>
<dbReference type="AlphaFoldDB" id="A0A3B0Y9N4"/>
<organism evidence="1">
    <name type="scientific">hydrothermal vent metagenome</name>
    <dbReference type="NCBI Taxonomy" id="652676"/>
    <lineage>
        <taxon>unclassified sequences</taxon>
        <taxon>metagenomes</taxon>
        <taxon>ecological metagenomes</taxon>
    </lineage>
</organism>
<dbReference type="EMBL" id="UOFL01000036">
    <property type="protein sequence ID" value="VAW72257.1"/>
    <property type="molecule type" value="Genomic_DNA"/>
</dbReference>
<dbReference type="InterPro" id="IPR047778">
    <property type="entry name" value="STM4014-like"/>
</dbReference>
<name>A0A3B0Y9N4_9ZZZZ</name>
<accession>A0A3B0Y9N4</accession>
<dbReference type="NCBIfam" id="NF038074">
    <property type="entry name" value="fam_STM4014"/>
    <property type="match status" value="1"/>
</dbReference>